<dbReference type="AlphaFoldDB" id="A0AAQ0KJV3"/>
<keyword evidence="3" id="KW-0813">Transport</keyword>
<evidence type="ECO:0000256" key="7">
    <source>
        <dbReference type="SAM" id="Phobius"/>
    </source>
</evidence>
<dbReference type="InterPro" id="IPR036259">
    <property type="entry name" value="MFS_trans_sf"/>
</dbReference>
<organism evidence="8 9">
    <name type="scientific">Paracoccus versutus</name>
    <name type="common">Thiobacillus versutus</name>
    <dbReference type="NCBI Taxonomy" id="34007"/>
    <lineage>
        <taxon>Bacteria</taxon>
        <taxon>Pseudomonadati</taxon>
        <taxon>Pseudomonadota</taxon>
        <taxon>Alphaproteobacteria</taxon>
        <taxon>Rhodobacterales</taxon>
        <taxon>Paracoccaceae</taxon>
        <taxon>Paracoccus</taxon>
    </lineage>
</organism>
<dbReference type="PANTHER" id="PTHR12778:SF10">
    <property type="entry name" value="MAJOR FACILITATOR SUPERFAMILY DOMAIN-CONTAINING PROTEIN 3"/>
    <property type="match status" value="1"/>
</dbReference>
<feature type="transmembrane region" description="Helical" evidence="7">
    <location>
        <begin position="119"/>
        <end position="144"/>
    </location>
</feature>
<feature type="transmembrane region" description="Helical" evidence="7">
    <location>
        <begin position="261"/>
        <end position="283"/>
    </location>
</feature>
<dbReference type="Proteomes" id="UP000256794">
    <property type="component" value="Unassembled WGS sequence"/>
</dbReference>
<gene>
    <name evidence="8" type="ORF">ATH84_104021</name>
</gene>
<evidence type="ECO:0000256" key="6">
    <source>
        <dbReference type="ARBA" id="ARBA00023136"/>
    </source>
</evidence>
<feature type="transmembrane region" description="Helical" evidence="7">
    <location>
        <begin position="182"/>
        <end position="200"/>
    </location>
</feature>
<evidence type="ECO:0000256" key="3">
    <source>
        <dbReference type="ARBA" id="ARBA00022448"/>
    </source>
</evidence>
<dbReference type="InterPro" id="IPR011701">
    <property type="entry name" value="MFS"/>
</dbReference>
<dbReference type="EMBL" id="QUMX01000040">
    <property type="protein sequence ID" value="REG34057.1"/>
    <property type="molecule type" value="Genomic_DNA"/>
</dbReference>
<dbReference type="Gene3D" id="1.20.1250.20">
    <property type="entry name" value="MFS general substrate transporter like domains"/>
    <property type="match status" value="1"/>
</dbReference>
<accession>A0AAQ0KJV3</accession>
<comment type="similarity">
    <text evidence="2">Belongs to the major facilitator superfamily.</text>
</comment>
<evidence type="ECO:0000256" key="2">
    <source>
        <dbReference type="ARBA" id="ARBA00008335"/>
    </source>
</evidence>
<dbReference type="Pfam" id="PF07690">
    <property type="entry name" value="MFS_1"/>
    <property type="match status" value="1"/>
</dbReference>
<name>A0AAQ0KJV3_PARVE</name>
<feature type="transmembrane region" description="Helical" evidence="7">
    <location>
        <begin position="92"/>
        <end position="113"/>
    </location>
</feature>
<dbReference type="GO" id="GO:0022857">
    <property type="term" value="F:transmembrane transporter activity"/>
    <property type="evidence" value="ECO:0007669"/>
    <property type="project" value="InterPro"/>
</dbReference>
<feature type="transmembrane region" description="Helical" evidence="7">
    <location>
        <begin position="27"/>
        <end position="46"/>
    </location>
</feature>
<evidence type="ECO:0000256" key="5">
    <source>
        <dbReference type="ARBA" id="ARBA00022989"/>
    </source>
</evidence>
<keyword evidence="4 7" id="KW-0812">Transmembrane</keyword>
<feature type="transmembrane region" description="Helical" evidence="7">
    <location>
        <begin position="58"/>
        <end position="80"/>
    </location>
</feature>
<dbReference type="GO" id="GO:0016020">
    <property type="term" value="C:membrane"/>
    <property type="evidence" value="ECO:0007669"/>
    <property type="project" value="UniProtKB-SubCell"/>
</dbReference>
<evidence type="ECO:0000313" key="8">
    <source>
        <dbReference type="EMBL" id="REG34057.1"/>
    </source>
</evidence>
<sequence length="311" mass="32893">MTSPPPPAPSSLSMTGSSADRLRRYQVLAMLYLAQGVPCYVLVAAVPPILRQQGVSRATIGMLSLLLLPLALKFLWAPLIERFRPLPLGPRRAWILPTQLGSAACVLGLGMIQPTDIPALVVIALALILLTSTQDIATDGYAVLSLRPEERPTGNAIQGGAVAASVLVGGTLSLVLYQHIGWRATMTVMAGLTLLPLLVLPLMHEDAAPPLARPRPSLRRFMARLEAVSMLGLALFYRASEGLVKTMEGPYLVDAGMPLDWIGYLSGAAAATAGLGGSALAALSMRRRGAHGRIRDRATGGADRPPMAVLF</sequence>
<evidence type="ECO:0000313" key="9">
    <source>
        <dbReference type="Proteomes" id="UP000256794"/>
    </source>
</evidence>
<evidence type="ECO:0000256" key="1">
    <source>
        <dbReference type="ARBA" id="ARBA00004141"/>
    </source>
</evidence>
<keyword evidence="9" id="KW-1185">Reference proteome</keyword>
<keyword evidence="5 7" id="KW-1133">Transmembrane helix</keyword>
<dbReference type="InterPro" id="IPR004752">
    <property type="entry name" value="AmpG_permease/AT-1"/>
</dbReference>
<comment type="subcellular location">
    <subcellularLocation>
        <location evidence="1">Membrane</location>
        <topology evidence="1">Multi-pass membrane protein</topology>
    </subcellularLocation>
</comment>
<evidence type="ECO:0000256" key="4">
    <source>
        <dbReference type="ARBA" id="ARBA00022692"/>
    </source>
</evidence>
<feature type="transmembrane region" description="Helical" evidence="7">
    <location>
        <begin position="156"/>
        <end position="176"/>
    </location>
</feature>
<dbReference type="PANTHER" id="PTHR12778">
    <property type="entry name" value="SOLUTE CARRIER FAMILY 33 ACETYL-COA TRANSPORTER -RELATED"/>
    <property type="match status" value="1"/>
</dbReference>
<keyword evidence="6 7" id="KW-0472">Membrane</keyword>
<reference evidence="8 9" key="1">
    <citation type="submission" date="2018-08" db="EMBL/GenBank/DDBJ databases">
        <title>Genomic Encyclopedia of Archaeal and Bacterial Type Strains, Phase II (KMG-II): from individual species to whole genera.</title>
        <authorList>
            <person name="Goeker M."/>
        </authorList>
    </citation>
    <scope>NUCLEOTIDE SEQUENCE [LARGE SCALE GENOMIC DNA]</scope>
    <source>
        <strain evidence="8 9">DSM 582</strain>
    </source>
</reference>
<dbReference type="SUPFAM" id="SSF103473">
    <property type="entry name" value="MFS general substrate transporter"/>
    <property type="match status" value="1"/>
</dbReference>
<comment type="caution">
    <text evidence="8">The sequence shown here is derived from an EMBL/GenBank/DDBJ whole genome shotgun (WGS) entry which is preliminary data.</text>
</comment>
<proteinExistence type="inferred from homology"/>
<protein>
    <submittedName>
        <fullName evidence="8">PAT family beta-lactamase induction signal transducer AmpG</fullName>
    </submittedName>
</protein>